<evidence type="ECO:0000256" key="2">
    <source>
        <dbReference type="SAM" id="SignalP"/>
    </source>
</evidence>
<dbReference type="EMBL" id="JASPKY010000373">
    <property type="protein sequence ID" value="KAK9703303.1"/>
    <property type="molecule type" value="Genomic_DNA"/>
</dbReference>
<comment type="caution">
    <text evidence="3">The sequence shown here is derived from an EMBL/GenBank/DDBJ whole genome shotgun (WGS) entry which is preliminary data.</text>
</comment>
<feature type="transmembrane region" description="Helical" evidence="1">
    <location>
        <begin position="175"/>
        <end position="197"/>
    </location>
</feature>
<feature type="signal peptide" evidence="2">
    <location>
        <begin position="1"/>
        <end position="21"/>
    </location>
</feature>
<protein>
    <submittedName>
        <fullName evidence="3">Uncharacterized protein</fullName>
    </submittedName>
</protein>
<keyword evidence="4" id="KW-1185">Reference proteome</keyword>
<feature type="chain" id="PRO_5044013451" evidence="2">
    <location>
        <begin position="22"/>
        <end position="220"/>
    </location>
</feature>
<sequence length="220" mass="24228">MGWGVRIVLFLFPILINSKTALEKECHSINCLNHDKITSTSTLKKTCHNGFKLNEDGECVSRCGDCKNGCCNPDGVCQCWDGYELDVTRSICVRFTNNNILKTDCSNRCSNGVCNPDGVCQCADCSDSINKSVNCQIKQNSPVNVVANSDSNQNCADTITSSEYMISESAHRTSIAILSCFTVILLCGTIILMLMILKEKRGLLQNEGYYSEDRDNYGAI</sequence>
<keyword evidence="1" id="KW-0472">Membrane</keyword>
<evidence type="ECO:0000256" key="1">
    <source>
        <dbReference type="SAM" id="Phobius"/>
    </source>
</evidence>
<dbReference type="Proteomes" id="UP001458880">
    <property type="component" value="Unassembled WGS sequence"/>
</dbReference>
<keyword evidence="1" id="KW-1133">Transmembrane helix</keyword>
<name>A0AAW1JHP0_POPJA</name>
<accession>A0AAW1JHP0</accession>
<evidence type="ECO:0000313" key="4">
    <source>
        <dbReference type="Proteomes" id="UP001458880"/>
    </source>
</evidence>
<keyword evidence="2" id="KW-0732">Signal</keyword>
<evidence type="ECO:0000313" key="3">
    <source>
        <dbReference type="EMBL" id="KAK9703303.1"/>
    </source>
</evidence>
<keyword evidence="1" id="KW-0812">Transmembrane</keyword>
<gene>
    <name evidence="3" type="ORF">QE152_g29422</name>
</gene>
<reference evidence="3 4" key="1">
    <citation type="journal article" date="2024" name="BMC Genomics">
        <title>De novo assembly and annotation of Popillia japonica's genome with initial clues to its potential as an invasive pest.</title>
        <authorList>
            <person name="Cucini C."/>
            <person name="Boschi S."/>
            <person name="Funari R."/>
            <person name="Cardaioli E."/>
            <person name="Iannotti N."/>
            <person name="Marturano G."/>
            <person name="Paoli F."/>
            <person name="Bruttini M."/>
            <person name="Carapelli A."/>
            <person name="Frati F."/>
            <person name="Nardi F."/>
        </authorList>
    </citation>
    <scope>NUCLEOTIDE SEQUENCE [LARGE SCALE GENOMIC DNA]</scope>
    <source>
        <strain evidence="3">DMR45628</strain>
    </source>
</reference>
<proteinExistence type="predicted"/>
<organism evidence="3 4">
    <name type="scientific">Popillia japonica</name>
    <name type="common">Japanese beetle</name>
    <dbReference type="NCBI Taxonomy" id="7064"/>
    <lineage>
        <taxon>Eukaryota</taxon>
        <taxon>Metazoa</taxon>
        <taxon>Ecdysozoa</taxon>
        <taxon>Arthropoda</taxon>
        <taxon>Hexapoda</taxon>
        <taxon>Insecta</taxon>
        <taxon>Pterygota</taxon>
        <taxon>Neoptera</taxon>
        <taxon>Endopterygota</taxon>
        <taxon>Coleoptera</taxon>
        <taxon>Polyphaga</taxon>
        <taxon>Scarabaeiformia</taxon>
        <taxon>Scarabaeidae</taxon>
        <taxon>Rutelinae</taxon>
        <taxon>Popillia</taxon>
    </lineage>
</organism>
<dbReference type="AlphaFoldDB" id="A0AAW1JHP0"/>